<dbReference type="EMBL" id="OBQJ01000001">
    <property type="protein sequence ID" value="SOC51897.1"/>
    <property type="molecule type" value="Genomic_DNA"/>
</dbReference>
<protein>
    <submittedName>
        <fullName evidence="2">Uncharacterized conserved protein, DUF427 family</fullName>
    </submittedName>
</protein>
<dbReference type="Gene3D" id="2.170.150.40">
    <property type="entry name" value="Domain of unknown function (DUF427)"/>
    <property type="match status" value="1"/>
</dbReference>
<dbReference type="RefSeq" id="WP_097021678.1">
    <property type="nucleotide sequence ID" value="NZ_OBQJ01000001.1"/>
</dbReference>
<dbReference type="PANTHER" id="PTHR34310:SF9">
    <property type="entry name" value="BLR5716 PROTEIN"/>
    <property type="match status" value="1"/>
</dbReference>
<accession>A0A285VD72</accession>
<evidence type="ECO:0000259" key="1">
    <source>
        <dbReference type="Pfam" id="PF04248"/>
    </source>
</evidence>
<gene>
    <name evidence="2" type="ORF">SAMN05421509_101454</name>
</gene>
<dbReference type="PANTHER" id="PTHR34310">
    <property type="entry name" value="DUF427 DOMAIN PROTEIN (AFU_ORTHOLOGUE AFUA_3G02220)"/>
    <property type="match status" value="1"/>
</dbReference>
<dbReference type="OrthoDB" id="4565346at2"/>
<evidence type="ECO:0000313" key="3">
    <source>
        <dbReference type="Proteomes" id="UP000219023"/>
    </source>
</evidence>
<dbReference type="AlphaFoldDB" id="A0A285VD72"/>
<evidence type="ECO:0000313" key="2">
    <source>
        <dbReference type="EMBL" id="SOC51897.1"/>
    </source>
</evidence>
<proteinExistence type="predicted"/>
<name>A0A285VD72_9GAMM</name>
<dbReference type="InterPro" id="IPR038694">
    <property type="entry name" value="DUF427_sf"/>
</dbReference>
<dbReference type="Pfam" id="PF04248">
    <property type="entry name" value="NTP_transf_9"/>
    <property type="match status" value="1"/>
</dbReference>
<organism evidence="2 3">
    <name type="scientific">Chromohalobacter canadensis</name>
    <dbReference type="NCBI Taxonomy" id="141389"/>
    <lineage>
        <taxon>Bacteria</taxon>
        <taxon>Pseudomonadati</taxon>
        <taxon>Pseudomonadota</taxon>
        <taxon>Gammaproteobacteria</taxon>
        <taxon>Oceanospirillales</taxon>
        <taxon>Halomonadaceae</taxon>
        <taxon>Chromohalobacter</taxon>
    </lineage>
</organism>
<reference evidence="2 3" key="1">
    <citation type="submission" date="2017-08" db="EMBL/GenBank/DDBJ databases">
        <authorList>
            <person name="de Groot N.N."/>
        </authorList>
    </citation>
    <scope>NUCLEOTIDE SEQUENCE [LARGE SCALE GENOMIC DNA]</scope>
    <source>
        <strain evidence="2 3">USBA 855</strain>
    </source>
</reference>
<dbReference type="Proteomes" id="UP000219023">
    <property type="component" value="Unassembled WGS sequence"/>
</dbReference>
<dbReference type="InterPro" id="IPR007361">
    <property type="entry name" value="DUF427"/>
</dbReference>
<sequence>MSADTTQDRISLHSHTRRVRVWDGDTLLADSTRAIELRERGYPPRQYLPESDVHMAYLIRSATVTHCPFKGDATYYSTDEHPDIAWQYANPLADMDTIAGRLAFDDTILTVHVDAG</sequence>
<feature type="domain" description="DUF427" evidence="1">
    <location>
        <begin position="20"/>
        <end position="106"/>
    </location>
</feature>